<dbReference type="SUPFAM" id="SSF51905">
    <property type="entry name" value="FAD/NAD(P)-binding domain"/>
    <property type="match status" value="1"/>
</dbReference>
<name>A0A4Q7KI42_9PSEU</name>
<feature type="compositionally biased region" description="Basic residues" evidence="1">
    <location>
        <begin position="438"/>
        <end position="448"/>
    </location>
</feature>
<proteinExistence type="predicted"/>
<evidence type="ECO:0000313" key="3">
    <source>
        <dbReference type="EMBL" id="RZS34839.1"/>
    </source>
</evidence>
<dbReference type="InterPro" id="IPR002938">
    <property type="entry name" value="FAD-bd"/>
</dbReference>
<feature type="compositionally biased region" description="Basic residues" evidence="1">
    <location>
        <begin position="412"/>
        <end position="422"/>
    </location>
</feature>
<comment type="caution">
    <text evidence="3">The sequence shown here is derived from an EMBL/GenBank/DDBJ whole genome shotgun (WGS) entry which is preliminary data.</text>
</comment>
<evidence type="ECO:0000313" key="4">
    <source>
        <dbReference type="Proteomes" id="UP000294257"/>
    </source>
</evidence>
<accession>A0A4Q7KI42</accession>
<evidence type="ECO:0000256" key="1">
    <source>
        <dbReference type="SAM" id="MobiDB-lite"/>
    </source>
</evidence>
<sequence>MLVAGASIAGPALAHWLRRRGAEVTVVERAPELRPGGQAVDARGVAKEVIRRMGLDAAVRAARTETAGAYTVDVDGNVLETFRADDDGGDGYIADIEILRGDLSRVLHRDTRDGVEYLFGDRIAELTQDADGVDVVFAGGDRRRFDLVVGADGLHSALRAMVFGPHERFVRHLGHVLAFYSVPNEFGLDRWLFEYQESESGRSALLRPIQHAARGMAMFSFPSADFDVDYRDVEAQKRLLRERMAGLGWLTPRILAHLDDTPDFYLDQVAQVVMDRWSSGRVGLLGDAAFSSSPLSGQGTGLALVGAYLLAGELAAAGWDPEAGFAGYERRMRSFVEANQEIGRLNARSRDVPGPDTEPSLAPEEWDMELIERAINGVELPDYAGVPDPSATACRGRGAAGSGCGRTARPASGRRHAVRCRPGRVTTRTGGTPGTTCRRTRPARRSRG</sequence>
<dbReference type="EMBL" id="SGWQ01000008">
    <property type="protein sequence ID" value="RZS34839.1"/>
    <property type="molecule type" value="Genomic_DNA"/>
</dbReference>
<dbReference type="Gene3D" id="3.30.9.10">
    <property type="entry name" value="D-Amino Acid Oxidase, subunit A, domain 2"/>
    <property type="match status" value="1"/>
</dbReference>
<dbReference type="Pfam" id="PF01494">
    <property type="entry name" value="FAD_binding_3"/>
    <property type="match status" value="1"/>
</dbReference>
<dbReference type="PRINTS" id="PR00420">
    <property type="entry name" value="RNGMNOXGNASE"/>
</dbReference>
<dbReference type="PANTHER" id="PTHR46865">
    <property type="entry name" value="OXIDOREDUCTASE-RELATED"/>
    <property type="match status" value="1"/>
</dbReference>
<dbReference type="Proteomes" id="UP000294257">
    <property type="component" value="Unassembled WGS sequence"/>
</dbReference>
<keyword evidence="4" id="KW-1185">Reference proteome</keyword>
<dbReference type="PANTHER" id="PTHR46865:SF2">
    <property type="entry name" value="MONOOXYGENASE"/>
    <property type="match status" value="1"/>
</dbReference>
<evidence type="ECO:0000259" key="2">
    <source>
        <dbReference type="Pfam" id="PF01494"/>
    </source>
</evidence>
<organism evidence="3 4">
    <name type="scientific">Herbihabitans rhizosphaerae</name>
    <dbReference type="NCBI Taxonomy" id="1872711"/>
    <lineage>
        <taxon>Bacteria</taxon>
        <taxon>Bacillati</taxon>
        <taxon>Actinomycetota</taxon>
        <taxon>Actinomycetes</taxon>
        <taxon>Pseudonocardiales</taxon>
        <taxon>Pseudonocardiaceae</taxon>
        <taxon>Herbihabitans</taxon>
    </lineage>
</organism>
<reference evidence="3 4" key="1">
    <citation type="submission" date="2019-02" db="EMBL/GenBank/DDBJ databases">
        <title>Genomic Encyclopedia of Type Strains, Phase IV (KMG-IV): sequencing the most valuable type-strain genomes for metagenomic binning, comparative biology and taxonomic classification.</title>
        <authorList>
            <person name="Goeker M."/>
        </authorList>
    </citation>
    <scope>NUCLEOTIDE SEQUENCE [LARGE SCALE GENOMIC DNA]</scope>
    <source>
        <strain evidence="3 4">DSM 101727</strain>
    </source>
</reference>
<dbReference type="AlphaFoldDB" id="A0A4Q7KI42"/>
<dbReference type="InterPro" id="IPR036188">
    <property type="entry name" value="FAD/NAD-bd_sf"/>
</dbReference>
<dbReference type="InterPro" id="IPR051704">
    <property type="entry name" value="FAD_aromatic-hydroxylase"/>
</dbReference>
<protein>
    <submittedName>
        <fullName evidence="3">2-polyprenyl-6-methoxyphenol hydroxylase-like FAD-dependent oxidoreductase</fullName>
    </submittedName>
</protein>
<dbReference type="GO" id="GO:0071949">
    <property type="term" value="F:FAD binding"/>
    <property type="evidence" value="ECO:0007669"/>
    <property type="project" value="InterPro"/>
</dbReference>
<gene>
    <name evidence="3" type="ORF">EV193_108188</name>
</gene>
<feature type="region of interest" description="Disordered" evidence="1">
    <location>
        <begin position="394"/>
        <end position="448"/>
    </location>
</feature>
<dbReference type="Gene3D" id="3.50.50.60">
    <property type="entry name" value="FAD/NAD(P)-binding domain"/>
    <property type="match status" value="1"/>
</dbReference>
<feature type="domain" description="FAD-binding" evidence="2">
    <location>
        <begin position="2"/>
        <end position="338"/>
    </location>
</feature>
<feature type="compositionally biased region" description="Low complexity" evidence="1">
    <location>
        <begin position="423"/>
        <end position="437"/>
    </location>
</feature>